<dbReference type="PANTHER" id="PTHR36115">
    <property type="entry name" value="PROLINE-RICH ANTIGEN HOMOLOG-RELATED"/>
    <property type="match status" value="1"/>
</dbReference>
<dbReference type="EMBL" id="RCHE01000006">
    <property type="protein sequence ID" value="RLL48874.1"/>
    <property type="molecule type" value="Genomic_DNA"/>
</dbReference>
<dbReference type="PANTHER" id="PTHR36115:SF4">
    <property type="entry name" value="MEMBRANE PROTEIN"/>
    <property type="match status" value="1"/>
</dbReference>
<evidence type="ECO:0000313" key="9">
    <source>
        <dbReference type="Proteomes" id="UP000273105"/>
    </source>
</evidence>
<organism evidence="8 9">
    <name type="scientific">Acinetobacter cumulans</name>
    <dbReference type="NCBI Taxonomy" id="2136182"/>
    <lineage>
        <taxon>Bacteria</taxon>
        <taxon>Pseudomonadati</taxon>
        <taxon>Pseudomonadota</taxon>
        <taxon>Gammaproteobacteria</taxon>
        <taxon>Moraxellales</taxon>
        <taxon>Moraxellaceae</taxon>
        <taxon>Acinetobacter</taxon>
    </lineage>
</organism>
<keyword evidence="9" id="KW-1185">Reference proteome</keyword>
<dbReference type="Proteomes" id="UP000273105">
    <property type="component" value="Unassembled WGS sequence"/>
</dbReference>
<keyword evidence="3 6" id="KW-0812">Transmembrane</keyword>
<dbReference type="InterPro" id="IPR010432">
    <property type="entry name" value="RDD"/>
</dbReference>
<reference evidence="8 9" key="1">
    <citation type="submission" date="2018-09" db="EMBL/GenBank/DDBJ databases">
        <title>The draft genome of Acinetobacter sp. strains.</title>
        <authorList>
            <person name="Qin J."/>
            <person name="Feng Y."/>
            <person name="Zong Z."/>
        </authorList>
    </citation>
    <scope>NUCLEOTIDE SEQUENCE [LARGE SCALE GENOMIC DNA]</scope>
    <source>
        <strain evidence="8 9">WCHAc060001</strain>
    </source>
</reference>
<accession>A0ABX9U8K8</accession>
<dbReference type="RefSeq" id="WP_106984923.1">
    <property type="nucleotide sequence ID" value="NZ_CP035934.2"/>
</dbReference>
<keyword evidence="5 6" id="KW-0472">Membrane</keyword>
<evidence type="ECO:0000256" key="6">
    <source>
        <dbReference type="SAM" id="Phobius"/>
    </source>
</evidence>
<evidence type="ECO:0000256" key="5">
    <source>
        <dbReference type="ARBA" id="ARBA00023136"/>
    </source>
</evidence>
<comment type="caution">
    <text evidence="8">The sequence shown here is derived from an EMBL/GenBank/DDBJ whole genome shotgun (WGS) entry which is preliminary data.</text>
</comment>
<feature type="transmembrane region" description="Helical" evidence="6">
    <location>
        <begin position="12"/>
        <end position="36"/>
    </location>
</feature>
<feature type="transmembrane region" description="Helical" evidence="6">
    <location>
        <begin position="109"/>
        <end position="128"/>
    </location>
</feature>
<protein>
    <submittedName>
        <fullName evidence="8">RDD family protein</fullName>
    </submittedName>
</protein>
<proteinExistence type="predicted"/>
<evidence type="ECO:0000313" key="8">
    <source>
        <dbReference type="EMBL" id="RLL48874.1"/>
    </source>
</evidence>
<comment type="subcellular location">
    <subcellularLocation>
        <location evidence="1">Cell membrane</location>
        <topology evidence="1">Multi-pass membrane protein</topology>
    </subcellularLocation>
</comment>
<feature type="domain" description="RDD" evidence="7">
    <location>
        <begin position="8"/>
        <end position="141"/>
    </location>
</feature>
<evidence type="ECO:0000256" key="4">
    <source>
        <dbReference type="ARBA" id="ARBA00022989"/>
    </source>
</evidence>
<sequence length="149" mass="17160">MLQEPSQYAGFWIRTGACIIDSFILLIIMLFLLFWFYQGDWDLILDTGRSEQLSVLWFDVTINYILPFILTLLVWHIWSASPGKILLGLKIVDATTGDKIKPLQSLIRYLGYFPSSLVFGLGLIWVAFDQKKQGWHDKMANTVVIKSNE</sequence>
<evidence type="ECO:0000259" key="7">
    <source>
        <dbReference type="Pfam" id="PF06271"/>
    </source>
</evidence>
<dbReference type="InterPro" id="IPR051791">
    <property type="entry name" value="Pra-immunoreactive"/>
</dbReference>
<evidence type="ECO:0000256" key="1">
    <source>
        <dbReference type="ARBA" id="ARBA00004651"/>
    </source>
</evidence>
<keyword evidence="4 6" id="KW-1133">Transmembrane helix</keyword>
<evidence type="ECO:0000256" key="2">
    <source>
        <dbReference type="ARBA" id="ARBA00022475"/>
    </source>
</evidence>
<dbReference type="Pfam" id="PF06271">
    <property type="entry name" value="RDD"/>
    <property type="match status" value="1"/>
</dbReference>
<name>A0ABX9U8K8_9GAMM</name>
<gene>
    <name evidence="8" type="ORF">D9K79_04085</name>
</gene>
<keyword evidence="2" id="KW-1003">Cell membrane</keyword>
<evidence type="ECO:0000256" key="3">
    <source>
        <dbReference type="ARBA" id="ARBA00022692"/>
    </source>
</evidence>
<feature type="transmembrane region" description="Helical" evidence="6">
    <location>
        <begin position="56"/>
        <end position="78"/>
    </location>
</feature>